<evidence type="ECO:0000256" key="5">
    <source>
        <dbReference type="SAM" id="MobiDB-lite"/>
    </source>
</evidence>
<dbReference type="Proteomes" id="UP001152533">
    <property type="component" value="Unassembled WGS sequence"/>
</dbReference>
<feature type="region of interest" description="Disordered" evidence="5">
    <location>
        <begin position="1"/>
        <end position="26"/>
    </location>
</feature>
<feature type="transmembrane region" description="Helical" evidence="6">
    <location>
        <begin position="37"/>
        <end position="57"/>
    </location>
</feature>
<organism evidence="8 9">
    <name type="scientific">Colletotrichum noveboracense</name>
    <dbReference type="NCBI Taxonomy" id="2664923"/>
    <lineage>
        <taxon>Eukaryota</taxon>
        <taxon>Fungi</taxon>
        <taxon>Dikarya</taxon>
        <taxon>Ascomycota</taxon>
        <taxon>Pezizomycotina</taxon>
        <taxon>Sordariomycetes</taxon>
        <taxon>Hypocreomycetidae</taxon>
        <taxon>Glomerellales</taxon>
        <taxon>Glomerellaceae</taxon>
        <taxon>Colletotrichum</taxon>
        <taxon>Colletotrichum gloeosporioides species complex</taxon>
    </lineage>
</organism>
<name>A0A9W4RMR6_9PEZI</name>
<evidence type="ECO:0000256" key="6">
    <source>
        <dbReference type="SAM" id="Phobius"/>
    </source>
</evidence>
<feature type="domain" description="Amino acid permease/ SLC12A" evidence="7">
    <location>
        <begin position="34"/>
        <end position="72"/>
    </location>
</feature>
<keyword evidence="2 6" id="KW-0812">Transmembrane</keyword>
<dbReference type="Pfam" id="PF00324">
    <property type="entry name" value="AA_permease"/>
    <property type="match status" value="1"/>
</dbReference>
<keyword evidence="4 6" id="KW-0472">Membrane</keyword>
<keyword evidence="3 6" id="KW-1133">Transmembrane helix</keyword>
<comment type="caution">
    <text evidence="8">The sequence shown here is derived from an EMBL/GenBank/DDBJ whole genome shotgun (WGS) entry which is preliminary data.</text>
</comment>
<feature type="compositionally biased region" description="Basic and acidic residues" evidence="5">
    <location>
        <begin position="1"/>
        <end position="10"/>
    </location>
</feature>
<proteinExistence type="predicted"/>
<dbReference type="Gene3D" id="1.20.1740.10">
    <property type="entry name" value="Amino acid/polyamine transporter I"/>
    <property type="match status" value="1"/>
</dbReference>
<evidence type="ECO:0000313" key="8">
    <source>
        <dbReference type="EMBL" id="CAI0644193.1"/>
    </source>
</evidence>
<dbReference type="GO" id="GO:0015171">
    <property type="term" value="F:amino acid transmembrane transporter activity"/>
    <property type="evidence" value="ECO:0007669"/>
    <property type="project" value="TreeGrafter"/>
</dbReference>
<gene>
    <name evidence="8" type="ORF">CGXH109_LOCUS33069</name>
</gene>
<evidence type="ECO:0000256" key="2">
    <source>
        <dbReference type="ARBA" id="ARBA00022692"/>
    </source>
</evidence>
<evidence type="ECO:0000256" key="3">
    <source>
        <dbReference type="ARBA" id="ARBA00022989"/>
    </source>
</evidence>
<dbReference type="InterPro" id="IPR004841">
    <property type="entry name" value="AA-permease/SLC12A_dom"/>
</dbReference>
<keyword evidence="9" id="KW-1185">Reference proteome</keyword>
<evidence type="ECO:0000256" key="4">
    <source>
        <dbReference type="ARBA" id="ARBA00023136"/>
    </source>
</evidence>
<evidence type="ECO:0000259" key="7">
    <source>
        <dbReference type="Pfam" id="PF00324"/>
    </source>
</evidence>
<dbReference type="GO" id="GO:0016020">
    <property type="term" value="C:membrane"/>
    <property type="evidence" value="ECO:0007669"/>
    <property type="project" value="UniProtKB-SubCell"/>
</dbReference>
<accession>A0A9W4RMR6</accession>
<sequence>MDKAGPRIDLEDGDVQSGHVDATDHTHRRLKPRHIQLIGIAGTIGTALFVNIGKGLLSGGPASLFIAYCLWYERTIH</sequence>
<reference evidence="8" key="1">
    <citation type="submission" date="2022-08" db="EMBL/GenBank/DDBJ databases">
        <authorList>
            <person name="Giroux E."/>
            <person name="Giroux E."/>
        </authorList>
    </citation>
    <scope>NUCLEOTIDE SEQUENCE</scope>
    <source>
        <strain evidence="8">H1091258</strain>
    </source>
</reference>
<dbReference type="PANTHER" id="PTHR43341">
    <property type="entry name" value="AMINO ACID PERMEASE"/>
    <property type="match status" value="1"/>
</dbReference>
<dbReference type="AlphaFoldDB" id="A0A9W4RMR6"/>
<protein>
    <recommendedName>
        <fullName evidence="7">Amino acid permease/ SLC12A domain-containing protein</fullName>
    </recommendedName>
</protein>
<dbReference type="PANTHER" id="PTHR43341:SF15">
    <property type="entry name" value="GENERAL AMINO ACID PERMEASE AGP2"/>
    <property type="match status" value="1"/>
</dbReference>
<comment type="subcellular location">
    <subcellularLocation>
        <location evidence="1">Membrane</location>
        <topology evidence="1">Multi-pass membrane protein</topology>
    </subcellularLocation>
</comment>
<dbReference type="InterPro" id="IPR050524">
    <property type="entry name" value="APC_YAT"/>
</dbReference>
<dbReference type="EMBL" id="CAMGZC010000150">
    <property type="protein sequence ID" value="CAI0644193.1"/>
    <property type="molecule type" value="Genomic_DNA"/>
</dbReference>
<evidence type="ECO:0000256" key="1">
    <source>
        <dbReference type="ARBA" id="ARBA00004141"/>
    </source>
</evidence>
<evidence type="ECO:0000313" key="9">
    <source>
        <dbReference type="Proteomes" id="UP001152533"/>
    </source>
</evidence>